<dbReference type="Proteomes" id="UP000799750">
    <property type="component" value="Unassembled WGS sequence"/>
</dbReference>
<reference evidence="1" key="1">
    <citation type="journal article" date="2020" name="Stud. Mycol.">
        <title>101 Dothideomycetes genomes: a test case for predicting lifestyles and emergence of pathogens.</title>
        <authorList>
            <person name="Haridas S."/>
            <person name="Albert R."/>
            <person name="Binder M."/>
            <person name="Bloem J."/>
            <person name="Labutti K."/>
            <person name="Salamov A."/>
            <person name="Andreopoulos B."/>
            <person name="Baker S."/>
            <person name="Barry K."/>
            <person name="Bills G."/>
            <person name="Bluhm B."/>
            <person name="Cannon C."/>
            <person name="Castanera R."/>
            <person name="Culley D."/>
            <person name="Daum C."/>
            <person name="Ezra D."/>
            <person name="Gonzalez J."/>
            <person name="Henrissat B."/>
            <person name="Kuo A."/>
            <person name="Liang C."/>
            <person name="Lipzen A."/>
            <person name="Lutzoni F."/>
            <person name="Magnuson J."/>
            <person name="Mondo S."/>
            <person name="Nolan M."/>
            <person name="Ohm R."/>
            <person name="Pangilinan J."/>
            <person name="Park H.-J."/>
            <person name="Ramirez L."/>
            <person name="Alfaro M."/>
            <person name="Sun H."/>
            <person name="Tritt A."/>
            <person name="Yoshinaga Y."/>
            <person name="Zwiers L.-H."/>
            <person name="Turgeon B."/>
            <person name="Goodwin S."/>
            <person name="Spatafora J."/>
            <person name="Crous P."/>
            <person name="Grigoriev I."/>
        </authorList>
    </citation>
    <scope>NUCLEOTIDE SEQUENCE</scope>
    <source>
        <strain evidence="1">CBS 269.34</strain>
    </source>
</reference>
<dbReference type="OrthoDB" id="4738875at2759"/>
<dbReference type="PANTHER" id="PTHR42791">
    <property type="entry name" value="GNAT FAMILY ACETYLTRANSFERASE"/>
    <property type="match status" value="1"/>
</dbReference>
<evidence type="ECO:0000313" key="2">
    <source>
        <dbReference type="Proteomes" id="UP000799750"/>
    </source>
</evidence>
<dbReference type="Gene3D" id="3.40.630.30">
    <property type="match status" value="1"/>
</dbReference>
<dbReference type="SUPFAM" id="SSF55729">
    <property type="entry name" value="Acyl-CoA N-acyltransferases (Nat)"/>
    <property type="match status" value="1"/>
</dbReference>
<proteinExistence type="predicted"/>
<dbReference type="InterPro" id="IPR052523">
    <property type="entry name" value="Trichothecene_AcTrans"/>
</dbReference>
<gene>
    <name evidence="1" type="ORF">BU16DRAFT_605888</name>
</gene>
<dbReference type="InterPro" id="IPR016181">
    <property type="entry name" value="Acyl_CoA_acyltransferase"/>
</dbReference>
<keyword evidence="2" id="KW-1185">Reference proteome</keyword>
<dbReference type="EMBL" id="MU004186">
    <property type="protein sequence ID" value="KAF2497451.1"/>
    <property type="molecule type" value="Genomic_DNA"/>
</dbReference>
<protein>
    <submittedName>
        <fullName evidence="1">Uncharacterized protein</fullName>
    </submittedName>
</protein>
<dbReference type="AlphaFoldDB" id="A0A6A6QYD2"/>
<name>A0A6A6QYD2_9PEZI</name>
<sequence>MDYTAPQLDKVRLATLDDLPRIAIVAAAGFFYSPVFQYQRPHHEAYPEDTVASYLFEYEAAIHDPNTVVLVAEEAQDPQELQKAYGALHDITLSTCPLTPGKTVITGVSSISLAPGSIWSGRLQPTGNAALTSDVSDLLPKNSSEAPLQRDQCSRGGELYSKATAPAKAKYLAHRMKLATLAVHPAYWRRGHGSNLTKWCTSLADIEGVSVGVSAAKMGVPVFAKAGFMEQERVQIDAYQLPRDSVVSLGSGKQPDQIEAIELWIGIRQPIGTIPTAAISTLQKTAGTQKTPWAFWRAWNRFIGPEC</sequence>
<evidence type="ECO:0000313" key="1">
    <source>
        <dbReference type="EMBL" id="KAF2497451.1"/>
    </source>
</evidence>
<organism evidence="1 2">
    <name type="scientific">Lophium mytilinum</name>
    <dbReference type="NCBI Taxonomy" id="390894"/>
    <lineage>
        <taxon>Eukaryota</taxon>
        <taxon>Fungi</taxon>
        <taxon>Dikarya</taxon>
        <taxon>Ascomycota</taxon>
        <taxon>Pezizomycotina</taxon>
        <taxon>Dothideomycetes</taxon>
        <taxon>Pleosporomycetidae</taxon>
        <taxon>Mytilinidiales</taxon>
        <taxon>Mytilinidiaceae</taxon>
        <taxon>Lophium</taxon>
    </lineage>
</organism>
<accession>A0A6A6QYD2</accession>
<dbReference type="PANTHER" id="PTHR42791:SF2">
    <property type="entry name" value="N-ACETYLTRANSFERASE DOMAIN-CONTAINING PROTEIN"/>
    <property type="match status" value="1"/>
</dbReference>